<dbReference type="GO" id="GO:0003677">
    <property type="term" value="F:DNA binding"/>
    <property type="evidence" value="ECO:0007669"/>
    <property type="project" value="InterPro"/>
</dbReference>
<gene>
    <name evidence="1" type="ORF">FPZ43_11240</name>
</gene>
<evidence type="ECO:0008006" key="3">
    <source>
        <dbReference type="Google" id="ProtNLM"/>
    </source>
</evidence>
<dbReference type="AlphaFoldDB" id="A0A563UBU8"/>
<protein>
    <recommendedName>
        <fullName evidence="3">HTH cro/C1-type domain-containing protein</fullName>
    </recommendedName>
</protein>
<dbReference type="InterPro" id="IPR010982">
    <property type="entry name" value="Lambda_DNA-bd_dom_sf"/>
</dbReference>
<sequence>MNNYHHGQLVEYTIRKNGYNLTDLANKLNVNRRTIYNWFQQPNLKISIIIAIGNVIRHDFSQDLPGILEDKDFSFNRPVVKSYNKSNENDWMDKYLTLLEQYNKVLTAMVDDQEKPMLVM</sequence>
<organism evidence="1 2">
    <name type="scientific">Mucilaginibacter pallidiroseus</name>
    <dbReference type="NCBI Taxonomy" id="2599295"/>
    <lineage>
        <taxon>Bacteria</taxon>
        <taxon>Pseudomonadati</taxon>
        <taxon>Bacteroidota</taxon>
        <taxon>Sphingobacteriia</taxon>
        <taxon>Sphingobacteriales</taxon>
        <taxon>Sphingobacteriaceae</taxon>
        <taxon>Mucilaginibacter</taxon>
    </lineage>
</organism>
<dbReference type="Proteomes" id="UP000320042">
    <property type="component" value="Unassembled WGS sequence"/>
</dbReference>
<dbReference type="RefSeq" id="WP_146382022.1">
    <property type="nucleotide sequence ID" value="NZ_VOEJ01000005.1"/>
</dbReference>
<dbReference type="Gene3D" id="1.10.260.40">
    <property type="entry name" value="lambda repressor-like DNA-binding domains"/>
    <property type="match status" value="1"/>
</dbReference>
<dbReference type="EMBL" id="VOEJ01000005">
    <property type="protein sequence ID" value="TWR28837.1"/>
    <property type="molecule type" value="Genomic_DNA"/>
</dbReference>
<reference evidence="1 2" key="1">
    <citation type="submission" date="2019-07" db="EMBL/GenBank/DDBJ databases">
        <authorList>
            <person name="Kim J."/>
        </authorList>
    </citation>
    <scope>NUCLEOTIDE SEQUENCE [LARGE SCALE GENOMIC DNA]</scope>
    <source>
        <strain evidence="2">dk17</strain>
    </source>
</reference>
<accession>A0A563UBU8</accession>
<proteinExistence type="predicted"/>
<evidence type="ECO:0000313" key="2">
    <source>
        <dbReference type="Proteomes" id="UP000320042"/>
    </source>
</evidence>
<evidence type="ECO:0000313" key="1">
    <source>
        <dbReference type="EMBL" id="TWR28837.1"/>
    </source>
</evidence>
<keyword evidence="2" id="KW-1185">Reference proteome</keyword>
<dbReference type="OrthoDB" id="981159at2"/>
<comment type="caution">
    <text evidence="1">The sequence shown here is derived from an EMBL/GenBank/DDBJ whole genome shotgun (WGS) entry which is preliminary data.</text>
</comment>
<name>A0A563UBU8_9SPHI</name>